<sequence length="138" mass="16319">MERAILGVSLRDQIRNEEIRRRTRVTDIAPRVAKLEWKWAGNIARRTDGRCSSKVPRRCRTDKTHKNKIREESNRSTKLRKKLKWEWAGHVVRLSDHRWTKTVTKWRDPPGKRYKGRPSTQWDDGMKKIAGTIDSNSS</sequence>
<dbReference type="OrthoDB" id="407509at2759"/>
<comment type="caution">
    <text evidence="2">The sequence shown here is derived from an EMBL/GenBank/DDBJ whole genome shotgun (WGS) entry which is preliminary data.</text>
</comment>
<feature type="compositionally biased region" description="Basic and acidic residues" evidence="1">
    <location>
        <begin position="59"/>
        <end position="75"/>
    </location>
</feature>
<feature type="region of interest" description="Disordered" evidence="1">
    <location>
        <begin position="49"/>
        <end position="75"/>
    </location>
</feature>
<name>A0A8S4R6C9_9NEOP</name>
<keyword evidence="3" id="KW-1185">Reference proteome</keyword>
<feature type="region of interest" description="Disordered" evidence="1">
    <location>
        <begin position="107"/>
        <end position="138"/>
    </location>
</feature>
<organism evidence="2 3">
    <name type="scientific">Pararge aegeria aegeria</name>
    <dbReference type="NCBI Taxonomy" id="348720"/>
    <lineage>
        <taxon>Eukaryota</taxon>
        <taxon>Metazoa</taxon>
        <taxon>Ecdysozoa</taxon>
        <taxon>Arthropoda</taxon>
        <taxon>Hexapoda</taxon>
        <taxon>Insecta</taxon>
        <taxon>Pterygota</taxon>
        <taxon>Neoptera</taxon>
        <taxon>Endopterygota</taxon>
        <taxon>Lepidoptera</taxon>
        <taxon>Glossata</taxon>
        <taxon>Ditrysia</taxon>
        <taxon>Papilionoidea</taxon>
        <taxon>Nymphalidae</taxon>
        <taxon>Satyrinae</taxon>
        <taxon>Satyrini</taxon>
        <taxon>Parargina</taxon>
        <taxon>Pararge</taxon>
    </lineage>
</organism>
<proteinExistence type="predicted"/>
<protein>
    <submittedName>
        <fullName evidence="2">Jg20822 protein</fullName>
    </submittedName>
</protein>
<reference evidence="2" key="1">
    <citation type="submission" date="2022-03" db="EMBL/GenBank/DDBJ databases">
        <authorList>
            <person name="Lindestad O."/>
        </authorList>
    </citation>
    <scope>NUCLEOTIDE SEQUENCE</scope>
</reference>
<dbReference type="Proteomes" id="UP000838756">
    <property type="component" value="Unassembled WGS sequence"/>
</dbReference>
<evidence type="ECO:0000313" key="3">
    <source>
        <dbReference type="Proteomes" id="UP000838756"/>
    </source>
</evidence>
<accession>A0A8S4R6C9</accession>
<dbReference type="EMBL" id="CAKXAJ010024867">
    <property type="protein sequence ID" value="CAH2232147.1"/>
    <property type="molecule type" value="Genomic_DNA"/>
</dbReference>
<gene>
    <name evidence="2" type="primary">jg20822</name>
    <name evidence="2" type="ORF">PAEG_LOCUS10462</name>
</gene>
<evidence type="ECO:0000256" key="1">
    <source>
        <dbReference type="SAM" id="MobiDB-lite"/>
    </source>
</evidence>
<dbReference type="AlphaFoldDB" id="A0A8S4R6C9"/>
<evidence type="ECO:0000313" key="2">
    <source>
        <dbReference type="EMBL" id="CAH2232147.1"/>
    </source>
</evidence>